<keyword evidence="4" id="KW-0732">Signal</keyword>
<proteinExistence type="inferred from homology"/>
<sequence>MTLAACLSLGLASPAGALAGGSPARAGDRLTRATVFITSLTPSGRDRAEVGNCTGVLIERDLVLTAGHCLSDMGGPSLVVAQFFDSSNRIVRTVQVASGALHPDYAGRASAEDPKPEMLGADLAILKLADPAPADRRPIALASRPLDAAKRSSVLLGAGLRVPADEGSAGQLRIARVDAEVVTDGPTAVALGVAGGSICRGDSGGPVASSAGVWGVVIAIVRKKSLCNSTVFMAVLDPRSRGFRTMLSRAKRSN</sequence>
<dbReference type="PROSITE" id="PS50240">
    <property type="entry name" value="TRYPSIN_DOM"/>
    <property type="match status" value="1"/>
</dbReference>
<dbReference type="Proteomes" id="UP000528964">
    <property type="component" value="Unassembled WGS sequence"/>
</dbReference>
<name>A0A7W6CWG6_9HYPH</name>
<dbReference type="InterPro" id="IPR018114">
    <property type="entry name" value="TRYPSIN_HIS"/>
</dbReference>
<dbReference type="SMART" id="SM00020">
    <property type="entry name" value="Tryp_SPc"/>
    <property type="match status" value="1"/>
</dbReference>
<feature type="domain" description="Peptidase S1" evidence="5">
    <location>
        <begin position="18"/>
        <end position="254"/>
    </location>
</feature>
<dbReference type="SUPFAM" id="SSF50494">
    <property type="entry name" value="Trypsin-like serine proteases"/>
    <property type="match status" value="1"/>
</dbReference>
<dbReference type="PANTHER" id="PTHR24276">
    <property type="entry name" value="POLYSERASE-RELATED"/>
    <property type="match status" value="1"/>
</dbReference>
<dbReference type="InterPro" id="IPR033116">
    <property type="entry name" value="TRYPSIN_SER"/>
</dbReference>
<evidence type="ECO:0000256" key="1">
    <source>
        <dbReference type="ARBA" id="ARBA00007664"/>
    </source>
</evidence>
<dbReference type="InterPro" id="IPR001254">
    <property type="entry name" value="Trypsin_dom"/>
</dbReference>
<evidence type="ECO:0000259" key="5">
    <source>
        <dbReference type="PROSITE" id="PS50240"/>
    </source>
</evidence>
<organism evidence="6 7">
    <name type="scientific">Hansschlegelia beijingensis</name>
    <dbReference type="NCBI Taxonomy" id="1133344"/>
    <lineage>
        <taxon>Bacteria</taxon>
        <taxon>Pseudomonadati</taxon>
        <taxon>Pseudomonadota</taxon>
        <taxon>Alphaproteobacteria</taxon>
        <taxon>Hyphomicrobiales</taxon>
        <taxon>Methylopilaceae</taxon>
        <taxon>Hansschlegelia</taxon>
    </lineage>
</organism>
<protein>
    <submittedName>
        <fullName evidence="6">Secreted trypsin-like serine protease</fullName>
    </submittedName>
</protein>
<dbReference type="InterPro" id="IPR001314">
    <property type="entry name" value="Peptidase_S1A"/>
</dbReference>
<gene>
    <name evidence="6" type="ORF">GGR24_000130</name>
</gene>
<dbReference type="PROSITE" id="PS00135">
    <property type="entry name" value="TRYPSIN_SER"/>
    <property type="match status" value="1"/>
</dbReference>
<dbReference type="PROSITE" id="PS00134">
    <property type="entry name" value="TRYPSIN_HIS"/>
    <property type="match status" value="1"/>
</dbReference>
<evidence type="ECO:0000256" key="4">
    <source>
        <dbReference type="SAM" id="SignalP"/>
    </source>
</evidence>
<feature type="chain" id="PRO_5031113843" evidence="4">
    <location>
        <begin position="20"/>
        <end position="254"/>
    </location>
</feature>
<reference evidence="6 7" key="1">
    <citation type="submission" date="2020-08" db="EMBL/GenBank/DDBJ databases">
        <title>Genomic Encyclopedia of Type Strains, Phase IV (KMG-IV): sequencing the most valuable type-strain genomes for metagenomic binning, comparative biology and taxonomic classification.</title>
        <authorList>
            <person name="Goeker M."/>
        </authorList>
    </citation>
    <scope>NUCLEOTIDE SEQUENCE [LARGE SCALE GENOMIC DNA]</scope>
    <source>
        <strain evidence="6 7">DSM 25481</strain>
    </source>
</reference>
<keyword evidence="3" id="KW-0720">Serine protease</keyword>
<dbReference type="Gene3D" id="2.40.10.10">
    <property type="entry name" value="Trypsin-like serine proteases"/>
    <property type="match status" value="1"/>
</dbReference>
<dbReference type="InterPro" id="IPR009003">
    <property type="entry name" value="Peptidase_S1_PA"/>
</dbReference>
<comment type="caution">
    <text evidence="6">The sequence shown here is derived from an EMBL/GenBank/DDBJ whole genome shotgun (WGS) entry which is preliminary data.</text>
</comment>
<evidence type="ECO:0000313" key="7">
    <source>
        <dbReference type="Proteomes" id="UP000528964"/>
    </source>
</evidence>
<keyword evidence="3 6" id="KW-0645">Protease</keyword>
<keyword evidence="2" id="KW-1015">Disulfide bond</keyword>
<dbReference type="PANTHER" id="PTHR24276:SF98">
    <property type="entry name" value="FI18310P1-RELATED"/>
    <property type="match status" value="1"/>
</dbReference>
<keyword evidence="3" id="KW-0378">Hydrolase</keyword>
<dbReference type="AlphaFoldDB" id="A0A7W6CWG6"/>
<dbReference type="PRINTS" id="PR00722">
    <property type="entry name" value="CHYMOTRYPSIN"/>
</dbReference>
<accession>A0A7W6CWG6</accession>
<dbReference type="InterPro" id="IPR050430">
    <property type="entry name" value="Peptidase_S1"/>
</dbReference>
<evidence type="ECO:0000256" key="3">
    <source>
        <dbReference type="RuleBase" id="RU363034"/>
    </source>
</evidence>
<evidence type="ECO:0000313" key="6">
    <source>
        <dbReference type="EMBL" id="MBB3971497.1"/>
    </source>
</evidence>
<dbReference type="Pfam" id="PF00089">
    <property type="entry name" value="Trypsin"/>
    <property type="match status" value="1"/>
</dbReference>
<dbReference type="GO" id="GO:0006508">
    <property type="term" value="P:proteolysis"/>
    <property type="evidence" value="ECO:0007669"/>
    <property type="project" value="UniProtKB-KW"/>
</dbReference>
<dbReference type="InterPro" id="IPR043504">
    <property type="entry name" value="Peptidase_S1_PA_chymotrypsin"/>
</dbReference>
<keyword evidence="7" id="KW-1185">Reference proteome</keyword>
<dbReference type="RefSeq" id="WP_246397885.1">
    <property type="nucleotide sequence ID" value="NZ_JACIDR010000001.1"/>
</dbReference>
<dbReference type="EMBL" id="JACIDR010000001">
    <property type="protein sequence ID" value="MBB3971497.1"/>
    <property type="molecule type" value="Genomic_DNA"/>
</dbReference>
<evidence type="ECO:0000256" key="2">
    <source>
        <dbReference type="ARBA" id="ARBA00023157"/>
    </source>
</evidence>
<dbReference type="GO" id="GO:0004252">
    <property type="term" value="F:serine-type endopeptidase activity"/>
    <property type="evidence" value="ECO:0007669"/>
    <property type="project" value="InterPro"/>
</dbReference>
<comment type="similarity">
    <text evidence="1">Belongs to the peptidase S1 family.</text>
</comment>
<feature type="signal peptide" evidence="4">
    <location>
        <begin position="1"/>
        <end position="19"/>
    </location>
</feature>